<feature type="chain" id="PRO_5046378027" evidence="1">
    <location>
        <begin position="21"/>
        <end position="83"/>
    </location>
</feature>
<name>A0ABQ4QMZ7_9HYPH</name>
<dbReference type="EMBL" id="BPQG01000068">
    <property type="protein sequence ID" value="GJD46165.1"/>
    <property type="molecule type" value="Genomic_DNA"/>
</dbReference>
<proteinExistence type="predicted"/>
<accession>A0ABQ4QMZ7</accession>
<dbReference type="Proteomes" id="UP001055117">
    <property type="component" value="Unassembled WGS sequence"/>
</dbReference>
<keyword evidence="1" id="KW-0732">Signal</keyword>
<organism evidence="2 3">
    <name type="scientific">Methylobacterium cerastii</name>
    <dbReference type="NCBI Taxonomy" id="932741"/>
    <lineage>
        <taxon>Bacteria</taxon>
        <taxon>Pseudomonadati</taxon>
        <taxon>Pseudomonadota</taxon>
        <taxon>Alphaproteobacteria</taxon>
        <taxon>Hyphomicrobiales</taxon>
        <taxon>Methylobacteriaceae</taxon>
        <taxon>Methylobacterium</taxon>
    </lineage>
</organism>
<protein>
    <submittedName>
        <fullName evidence="2">Uncharacterized protein</fullName>
    </submittedName>
</protein>
<comment type="caution">
    <text evidence="2">The sequence shown here is derived from an EMBL/GenBank/DDBJ whole genome shotgun (WGS) entry which is preliminary data.</text>
</comment>
<reference evidence="2 3" key="1">
    <citation type="journal article" date="2021" name="Front. Microbiol.">
        <title>Comprehensive Comparative Genomics and Phenotyping of Methylobacterium Species.</title>
        <authorList>
            <person name="Alessa O."/>
            <person name="Ogura Y."/>
            <person name="Fujitani Y."/>
            <person name="Takami H."/>
            <person name="Hayashi T."/>
            <person name="Sahin N."/>
            <person name="Tani A."/>
        </authorList>
    </citation>
    <scope>NUCLEOTIDE SEQUENCE [LARGE SCALE GENOMIC DNA]</scope>
    <source>
        <strain evidence="2 3">DSM 23679</strain>
    </source>
</reference>
<evidence type="ECO:0000313" key="3">
    <source>
        <dbReference type="Proteomes" id="UP001055117"/>
    </source>
</evidence>
<evidence type="ECO:0000256" key="1">
    <source>
        <dbReference type="SAM" id="SignalP"/>
    </source>
</evidence>
<sequence>MTRTLLAASLLIAGLAAAQAQTGDMSCADYLKADAQAQASLSPADKAMIAADPQASALDAKMRAYCKANPKASSSEAMTKAMQ</sequence>
<dbReference type="RefSeq" id="WP_147754629.1">
    <property type="nucleotide sequence ID" value="NZ_BPQG01000068.1"/>
</dbReference>
<gene>
    <name evidence="2" type="ORF">AFCDBAGC_4045</name>
</gene>
<keyword evidence="3" id="KW-1185">Reference proteome</keyword>
<feature type="signal peptide" evidence="1">
    <location>
        <begin position="1"/>
        <end position="20"/>
    </location>
</feature>
<evidence type="ECO:0000313" key="2">
    <source>
        <dbReference type="EMBL" id="GJD46165.1"/>
    </source>
</evidence>